<evidence type="ECO:0000256" key="4">
    <source>
        <dbReference type="ARBA" id="ARBA00022692"/>
    </source>
</evidence>
<dbReference type="PANTHER" id="PTHR30576">
    <property type="entry name" value="COLANIC BIOSYNTHESIS UDP-GLUCOSE LIPID CARRIER TRANSFERASE"/>
    <property type="match status" value="1"/>
</dbReference>
<proteinExistence type="inferred from homology"/>
<keyword evidence="6 7" id="KW-0472">Membrane</keyword>
<feature type="transmembrane region" description="Helical" evidence="7">
    <location>
        <begin position="53"/>
        <end position="74"/>
    </location>
</feature>
<dbReference type="GO" id="GO:0016020">
    <property type="term" value="C:membrane"/>
    <property type="evidence" value="ECO:0007669"/>
    <property type="project" value="UniProtKB-SubCell"/>
</dbReference>
<keyword evidence="10" id="KW-1185">Reference proteome</keyword>
<sequence>MTSAIDGRDETVLPLRLVEPITSDPGTGSPSVHRELTAMPTGRSSLEALVRQGLVGHLVVLAGTIVAGLVVGMAPGALTALSAGVVLWLGFSLAALPAYERAGSLRPAKRLIAVLALGALATLVLSDVVSAELRAAVVVLSVTASLIVASALVHRTALRRVPTLLVGPADAVNRLAARWEDRHDLVVVGRCTWDSTQPLGSATVNSVVRDVPKLLRTVHGARVVITADQALGDPSLRHLAWGLQRAEIECLVLTDMNDYVEFVRPTRVGDQLALALDPPNSHLVGQAIKAFFDRAFAVLAIMFGAPLMALIALGIRLDTRGPIIYRQERTGKDGVPFTIFKFRTMVVDADQRVEDLRELNEGAGPLFKMAQDPRVTRVGRMLRQTSLDELPQLFNVLLGDMALVGPRPAIESETSQYSQWVWRRLHVKPGMTGLWQVSGRSNLSWDESIRLDLMYVNNWNLRMDLTILLKTVGVVLGRKGAW</sequence>
<dbReference type="NCBIfam" id="TIGR03025">
    <property type="entry name" value="EPS_sugtrans"/>
    <property type="match status" value="1"/>
</dbReference>
<dbReference type="Proteomes" id="UP000550354">
    <property type="component" value="Unassembled WGS sequence"/>
</dbReference>
<dbReference type="PANTHER" id="PTHR30576:SF10">
    <property type="entry name" value="SLL5057 PROTEIN"/>
    <property type="match status" value="1"/>
</dbReference>
<comment type="caution">
    <text evidence="9">The sequence shown here is derived from an EMBL/GenBank/DDBJ whole genome shotgun (WGS) entry which is preliminary data.</text>
</comment>
<organism evidence="9 10">
    <name type="scientific">Aeromicrobium phoceense</name>
    <dbReference type="NCBI Taxonomy" id="2754045"/>
    <lineage>
        <taxon>Bacteria</taxon>
        <taxon>Bacillati</taxon>
        <taxon>Actinomycetota</taxon>
        <taxon>Actinomycetes</taxon>
        <taxon>Propionibacteriales</taxon>
        <taxon>Nocardioidaceae</taxon>
        <taxon>Aeromicrobium</taxon>
    </lineage>
</organism>
<comment type="similarity">
    <text evidence="2">Belongs to the bacterial sugar transferase family.</text>
</comment>
<evidence type="ECO:0000256" key="5">
    <source>
        <dbReference type="ARBA" id="ARBA00022989"/>
    </source>
</evidence>
<evidence type="ECO:0000259" key="8">
    <source>
        <dbReference type="Pfam" id="PF02397"/>
    </source>
</evidence>
<dbReference type="GO" id="GO:0016780">
    <property type="term" value="F:phosphotransferase activity, for other substituted phosphate groups"/>
    <property type="evidence" value="ECO:0007669"/>
    <property type="project" value="TreeGrafter"/>
</dbReference>
<dbReference type="AlphaFoldDB" id="A0A838XDV2"/>
<feature type="transmembrane region" description="Helical" evidence="7">
    <location>
        <begin position="296"/>
        <end position="317"/>
    </location>
</feature>
<feature type="domain" description="Bacterial sugar transferase" evidence="8">
    <location>
        <begin position="289"/>
        <end position="476"/>
    </location>
</feature>
<evidence type="ECO:0000256" key="1">
    <source>
        <dbReference type="ARBA" id="ARBA00004141"/>
    </source>
</evidence>
<protein>
    <submittedName>
        <fullName evidence="9">Sugar transferase</fullName>
    </submittedName>
</protein>
<dbReference type="RefSeq" id="WP_181752920.1">
    <property type="nucleotide sequence ID" value="NZ_DAMCVE010000003.1"/>
</dbReference>
<name>A0A838XDV2_9ACTN</name>
<dbReference type="InterPro" id="IPR003362">
    <property type="entry name" value="Bact_transf"/>
</dbReference>
<evidence type="ECO:0000313" key="9">
    <source>
        <dbReference type="EMBL" id="MBA4607101.1"/>
    </source>
</evidence>
<feature type="transmembrane region" description="Helical" evidence="7">
    <location>
        <begin position="111"/>
        <end position="129"/>
    </location>
</feature>
<evidence type="ECO:0000256" key="3">
    <source>
        <dbReference type="ARBA" id="ARBA00022679"/>
    </source>
</evidence>
<accession>A0A838XDV2</accession>
<dbReference type="EMBL" id="JACEOG010000001">
    <property type="protein sequence ID" value="MBA4607101.1"/>
    <property type="molecule type" value="Genomic_DNA"/>
</dbReference>
<evidence type="ECO:0000256" key="6">
    <source>
        <dbReference type="ARBA" id="ARBA00023136"/>
    </source>
</evidence>
<evidence type="ECO:0000313" key="10">
    <source>
        <dbReference type="Proteomes" id="UP000550354"/>
    </source>
</evidence>
<comment type="subcellular location">
    <subcellularLocation>
        <location evidence="1">Membrane</location>
        <topology evidence="1">Multi-pass membrane protein</topology>
    </subcellularLocation>
</comment>
<keyword evidence="4 7" id="KW-0812">Transmembrane</keyword>
<evidence type="ECO:0000256" key="2">
    <source>
        <dbReference type="ARBA" id="ARBA00006464"/>
    </source>
</evidence>
<evidence type="ECO:0000256" key="7">
    <source>
        <dbReference type="SAM" id="Phobius"/>
    </source>
</evidence>
<keyword evidence="3 9" id="KW-0808">Transferase</keyword>
<feature type="transmembrane region" description="Helical" evidence="7">
    <location>
        <begin position="135"/>
        <end position="153"/>
    </location>
</feature>
<feature type="transmembrane region" description="Helical" evidence="7">
    <location>
        <begin position="80"/>
        <end position="99"/>
    </location>
</feature>
<gene>
    <name evidence="9" type="ORF">H1W00_01255</name>
</gene>
<dbReference type="Pfam" id="PF02397">
    <property type="entry name" value="Bac_transf"/>
    <property type="match status" value="1"/>
</dbReference>
<reference evidence="9 10" key="1">
    <citation type="submission" date="2020-07" db="EMBL/GenBank/DDBJ databases">
        <title>Draft genome and description of Aeromicrobium phoceense strain Marseille-Q0843 isolated from healthy skin swab.</title>
        <authorList>
            <person name="Boxberger M."/>
            <person name="La Scola B."/>
        </authorList>
    </citation>
    <scope>NUCLEOTIDE SEQUENCE [LARGE SCALE GENOMIC DNA]</scope>
    <source>
        <strain evidence="9 10">Marseille-Q0843</strain>
    </source>
</reference>
<dbReference type="InterPro" id="IPR017475">
    <property type="entry name" value="EPS_sugar_tfrase"/>
</dbReference>
<keyword evidence="5 7" id="KW-1133">Transmembrane helix</keyword>